<dbReference type="Proteomes" id="UP001356170">
    <property type="component" value="Unassembled WGS sequence"/>
</dbReference>
<dbReference type="EMBL" id="JAZHBO010000002">
    <property type="protein sequence ID" value="MEF2156404.1"/>
    <property type="molecule type" value="Genomic_DNA"/>
</dbReference>
<evidence type="ECO:0000313" key="2">
    <source>
        <dbReference type="Proteomes" id="UP001356170"/>
    </source>
</evidence>
<proteinExistence type="predicted"/>
<comment type="caution">
    <text evidence="1">The sequence shown here is derived from an EMBL/GenBank/DDBJ whole genome shotgun (WGS) entry which is preliminary data.</text>
</comment>
<dbReference type="RefSeq" id="WP_331704194.1">
    <property type="nucleotide sequence ID" value="NZ_JAZHBO010000002.1"/>
</dbReference>
<keyword evidence="2" id="KW-1185">Reference proteome</keyword>
<gene>
    <name evidence="1" type="ORF">V3390_09240</name>
</gene>
<sequence length="165" mass="17888">MITPVLQAVWMGLKGAAETVATAVAWAFKPANRFKALALVLCIKSSALLIRLIDARSTIVVVQAKAASEAQSANFKLGQLTLERDEYKRSFMTLKADIEAANKANAEAYAQAQKDNADAMTRLRADQLKADKSQTKQLQVIQNQDAVCKAALESLDVYCKGVGEL</sequence>
<protein>
    <submittedName>
        <fullName evidence="1">Uncharacterized protein</fullName>
    </submittedName>
</protein>
<evidence type="ECO:0000313" key="1">
    <source>
        <dbReference type="EMBL" id="MEF2156404.1"/>
    </source>
</evidence>
<accession>A0ABU7V0V3</accession>
<name>A0ABU7V0V3_9GAMM</name>
<organism evidence="1 2">
    <name type="scientific">Aquilutibacter rugosus</name>
    <dbReference type="NCBI Taxonomy" id="3115820"/>
    <lineage>
        <taxon>Bacteria</taxon>
        <taxon>Pseudomonadati</taxon>
        <taxon>Pseudomonadota</taxon>
        <taxon>Gammaproteobacteria</taxon>
        <taxon>Lysobacterales</taxon>
        <taxon>Lysobacteraceae</taxon>
        <taxon>Aquilutibacter</taxon>
    </lineage>
</organism>
<reference evidence="1 2" key="1">
    <citation type="submission" date="2024-01" db="EMBL/GenBank/DDBJ databases">
        <title>Novel species of the genus Luteimonas isolated from rivers.</title>
        <authorList>
            <person name="Lu H."/>
        </authorList>
    </citation>
    <scope>NUCLEOTIDE SEQUENCE [LARGE SCALE GENOMIC DNA]</scope>
    <source>
        <strain evidence="1 2">FXH3W</strain>
    </source>
</reference>